<evidence type="ECO:0000256" key="3">
    <source>
        <dbReference type="SAM" id="MobiDB-lite"/>
    </source>
</evidence>
<feature type="compositionally biased region" description="Polar residues" evidence="3">
    <location>
        <begin position="38"/>
        <end position="47"/>
    </location>
</feature>
<accession>A0AAD9LCV0</accession>
<name>A0AAD9LCV0_9STRA</name>
<evidence type="ECO:0000256" key="2">
    <source>
        <dbReference type="ARBA" id="ARBA00023128"/>
    </source>
</evidence>
<dbReference type="GO" id="GO:0045277">
    <property type="term" value="C:respiratory chain complex IV"/>
    <property type="evidence" value="ECO:0007669"/>
    <property type="project" value="InterPro"/>
</dbReference>
<gene>
    <name evidence="4" type="ORF">P3T76_012708</name>
</gene>
<comment type="caution">
    <text evidence="4">The sequence shown here is derived from an EMBL/GenBank/DDBJ whole genome shotgun (WGS) entry which is preliminary data.</text>
</comment>
<evidence type="ECO:0000313" key="4">
    <source>
        <dbReference type="EMBL" id="KAK1931776.1"/>
    </source>
</evidence>
<evidence type="ECO:0000256" key="1">
    <source>
        <dbReference type="ARBA" id="ARBA00004173"/>
    </source>
</evidence>
<protein>
    <submittedName>
        <fullName evidence="4">Uncharacterized protein</fullName>
    </submittedName>
</protein>
<dbReference type="Proteomes" id="UP001259832">
    <property type="component" value="Unassembled WGS sequence"/>
</dbReference>
<reference evidence="4" key="1">
    <citation type="submission" date="2023-08" db="EMBL/GenBank/DDBJ databases">
        <title>Reference Genome Resource for the Citrus Pathogen Phytophthora citrophthora.</title>
        <authorList>
            <person name="Moller H."/>
            <person name="Coetzee B."/>
            <person name="Rose L.J."/>
            <person name="Van Niekerk J.M."/>
        </authorList>
    </citation>
    <scope>NUCLEOTIDE SEQUENCE</scope>
    <source>
        <strain evidence="4">STE-U-9442</strain>
    </source>
</reference>
<evidence type="ECO:0000313" key="5">
    <source>
        <dbReference type="Proteomes" id="UP001259832"/>
    </source>
</evidence>
<keyword evidence="2" id="KW-0496">Mitochondrion</keyword>
<feature type="region of interest" description="Disordered" evidence="3">
    <location>
        <begin position="31"/>
        <end position="50"/>
    </location>
</feature>
<dbReference type="GO" id="GO:0006123">
    <property type="term" value="P:mitochondrial electron transport, cytochrome c to oxygen"/>
    <property type="evidence" value="ECO:0007669"/>
    <property type="project" value="InterPro"/>
</dbReference>
<dbReference type="InterPro" id="IPR004203">
    <property type="entry name" value="Cyt_c_oxidase_su4_fam"/>
</dbReference>
<keyword evidence="5" id="KW-1185">Reference proteome</keyword>
<sequence length="133" mass="14392">MSIKTADQHLDRSCIRWLLRVFATLTVAPETRGPSPGGSCTPQSPKAATSRRPPLCIMFYSLSQKLSKGSTMAITIPAILGASYATFAFFRYTGPDLGGDVPGSPKTTSPEWQAASVEYAKAQKANPIRHFKE</sequence>
<dbReference type="AlphaFoldDB" id="A0AAD9LCV0"/>
<dbReference type="GO" id="GO:0005739">
    <property type="term" value="C:mitochondrion"/>
    <property type="evidence" value="ECO:0007669"/>
    <property type="project" value="UniProtKB-SubCell"/>
</dbReference>
<proteinExistence type="predicted"/>
<dbReference type="InterPro" id="IPR036639">
    <property type="entry name" value="Cyt_c_oxidase_su4_sf"/>
</dbReference>
<dbReference type="Pfam" id="PF02936">
    <property type="entry name" value="COX4"/>
    <property type="match status" value="1"/>
</dbReference>
<organism evidence="4 5">
    <name type="scientific">Phytophthora citrophthora</name>
    <dbReference type="NCBI Taxonomy" id="4793"/>
    <lineage>
        <taxon>Eukaryota</taxon>
        <taxon>Sar</taxon>
        <taxon>Stramenopiles</taxon>
        <taxon>Oomycota</taxon>
        <taxon>Peronosporomycetes</taxon>
        <taxon>Peronosporales</taxon>
        <taxon>Peronosporaceae</taxon>
        <taxon>Phytophthora</taxon>
    </lineage>
</organism>
<dbReference type="EMBL" id="JASMQC010000032">
    <property type="protein sequence ID" value="KAK1931776.1"/>
    <property type="molecule type" value="Genomic_DNA"/>
</dbReference>
<dbReference type="SUPFAM" id="SSF81406">
    <property type="entry name" value="Mitochondrial cytochrome c oxidase subunit IV"/>
    <property type="match status" value="1"/>
</dbReference>
<comment type="subcellular location">
    <subcellularLocation>
        <location evidence="1">Mitochondrion</location>
    </subcellularLocation>
</comment>